<gene>
    <name evidence="1" type="ORF">BCV71DRAFT_254708</name>
</gene>
<evidence type="ECO:0000313" key="2">
    <source>
        <dbReference type="Proteomes" id="UP000242381"/>
    </source>
</evidence>
<accession>A0A1X0S5U0</accession>
<dbReference type="AlphaFoldDB" id="A0A1X0S5U0"/>
<evidence type="ECO:0000313" key="1">
    <source>
        <dbReference type="EMBL" id="ORE19677.1"/>
    </source>
</evidence>
<proteinExistence type="predicted"/>
<dbReference type="Proteomes" id="UP000242381">
    <property type="component" value="Unassembled WGS sequence"/>
</dbReference>
<organism evidence="1 2">
    <name type="scientific">Rhizopus microsporus</name>
    <dbReference type="NCBI Taxonomy" id="58291"/>
    <lineage>
        <taxon>Eukaryota</taxon>
        <taxon>Fungi</taxon>
        <taxon>Fungi incertae sedis</taxon>
        <taxon>Mucoromycota</taxon>
        <taxon>Mucoromycotina</taxon>
        <taxon>Mucoromycetes</taxon>
        <taxon>Mucorales</taxon>
        <taxon>Mucorineae</taxon>
        <taxon>Rhizopodaceae</taxon>
        <taxon>Rhizopus</taxon>
    </lineage>
</organism>
<protein>
    <submittedName>
        <fullName evidence="1">Uncharacterized protein</fullName>
    </submittedName>
</protein>
<dbReference type="EMBL" id="KV921306">
    <property type="protein sequence ID" value="ORE19677.1"/>
    <property type="molecule type" value="Genomic_DNA"/>
</dbReference>
<reference evidence="1 2" key="1">
    <citation type="journal article" date="2016" name="Proc. Natl. Acad. Sci. U.S.A.">
        <title>Lipid metabolic changes in an early divergent fungus govern the establishment of a mutualistic symbiosis with endobacteria.</title>
        <authorList>
            <person name="Lastovetsky O.A."/>
            <person name="Gaspar M.L."/>
            <person name="Mondo S.J."/>
            <person name="LaButti K.M."/>
            <person name="Sandor L."/>
            <person name="Grigoriev I.V."/>
            <person name="Henry S.A."/>
            <person name="Pawlowska T.E."/>
        </authorList>
    </citation>
    <scope>NUCLEOTIDE SEQUENCE [LARGE SCALE GENOMIC DNA]</scope>
    <source>
        <strain evidence="1 2">ATCC 11559</strain>
    </source>
</reference>
<sequence length="278" mass="32922">MSIATYTPLESCLDKRLLKKLRLQYLQDNLEQRRAARNSGLLSLRRPKISLDPILWLPMSRIDRSRCVRWRLGWLSGYKTVPCARHQSELFTKQHAIHCLNIHRRLQILETTTDPLSFLLNRLPNSKPRSRQWPILCSILQEMGYLYHKKVPLQPANLGKPLINWLHRSCQNVINYKMGAFPSSEYNPYDYYYRQNYGYSNGYDYYHRYYSPYYPAASSSSSMANNYYQYYPYGAPTSYNYGTPAYYGIPYSTNMYGTSYPYGYGSYYPTSYPQRTYF</sequence>
<dbReference type="VEuPathDB" id="FungiDB:BCV72DRAFT_313720"/>
<name>A0A1X0S5U0_RHIZD</name>